<accession>A0A538TGZ1</accession>
<reference evidence="2 3" key="1">
    <citation type="journal article" date="2019" name="Nat. Microbiol.">
        <title>Mediterranean grassland soil C-N compound turnover is dependent on rainfall and depth, and is mediated by genomically divergent microorganisms.</title>
        <authorList>
            <person name="Diamond S."/>
            <person name="Andeer P.F."/>
            <person name="Li Z."/>
            <person name="Crits-Christoph A."/>
            <person name="Burstein D."/>
            <person name="Anantharaman K."/>
            <person name="Lane K.R."/>
            <person name="Thomas B.C."/>
            <person name="Pan C."/>
            <person name="Northen T.R."/>
            <person name="Banfield J.F."/>
        </authorList>
    </citation>
    <scope>NUCLEOTIDE SEQUENCE [LARGE SCALE GENOMIC DNA]</scope>
    <source>
        <strain evidence="2">WS_9</strain>
    </source>
</reference>
<evidence type="ECO:0008006" key="4">
    <source>
        <dbReference type="Google" id="ProtNLM"/>
    </source>
</evidence>
<evidence type="ECO:0000256" key="1">
    <source>
        <dbReference type="ARBA" id="ARBA00022729"/>
    </source>
</evidence>
<dbReference type="Pfam" id="PF13517">
    <property type="entry name" value="FG-GAP_3"/>
    <property type="match status" value="3"/>
</dbReference>
<dbReference type="Proteomes" id="UP000317691">
    <property type="component" value="Unassembled WGS sequence"/>
</dbReference>
<protein>
    <recommendedName>
        <fullName evidence="4">T9SS type A sorting domain-containing protein</fullName>
    </recommendedName>
</protein>
<gene>
    <name evidence="2" type="ORF">E6K79_11595</name>
</gene>
<name>A0A538TGZ1_UNCEI</name>
<dbReference type="AlphaFoldDB" id="A0A538TGZ1"/>
<sequence>MLPGNSSELAKGRWRIGVRLGSLLLVLLDLAGATSKPHAQMLCGSDLSNTTTLTVGTNPFSMAVSDLDGDGDLDIVTANATSLDISILRNDGGGQFQRAERYVGARVIGIDAGDIDGDGRTDVVVGCTELALLAVFWGQPGDTLGEPTFVPAPQNPFEIRIRDLDQDGQMDVLFLTDFEDSVSVIWGDGTRAMQSRSAIATPVRPKSLAVGDVNGDGHQDIAVASCGDSTTFLLRGMGGRSFAPAIQALNVYGTNACRMALDDLNGDRRADLAVLNSLATSGVSLGLGQSDGTFDLTMTTAAGNYQADVTIADLNGDFWNDLIVVDGSSNDVTVMGGTGSGYIQSYTTLPAGASPSGVAAADLDGDQTLDIIVVNTNSSTVSITWNRTSFHAATVGFRPSVVQLGSGPAILFAEVSLPAEVDVRIDLRNVRLLWGNQLLGRALDVTVLDSLAGEIEVRFNREVLNSLGPGYQMLTIAGCDSAGDAFRAESVVNVLPPRNQSIWQESPIGRVPVIIRVSPAVASTSNVGIYDCLGALVREQKGWVGSDRTILWDGNRRGGSPASSGVYFVQVQTGAGRLVGKVVLLR</sequence>
<proteinExistence type="predicted"/>
<organism evidence="2 3">
    <name type="scientific">Eiseniibacteriota bacterium</name>
    <dbReference type="NCBI Taxonomy" id="2212470"/>
    <lineage>
        <taxon>Bacteria</taxon>
        <taxon>Candidatus Eiseniibacteriota</taxon>
    </lineage>
</organism>
<dbReference type="InterPro" id="IPR028994">
    <property type="entry name" value="Integrin_alpha_N"/>
</dbReference>
<dbReference type="EMBL" id="VBOZ01000035">
    <property type="protein sequence ID" value="TMQ62892.1"/>
    <property type="molecule type" value="Genomic_DNA"/>
</dbReference>
<evidence type="ECO:0000313" key="2">
    <source>
        <dbReference type="EMBL" id="TMQ62892.1"/>
    </source>
</evidence>
<dbReference type="PANTHER" id="PTHR46580">
    <property type="entry name" value="SENSOR KINASE-RELATED"/>
    <property type="match status" value="1"/>
</dbReference>
<comment type="caution">
    <text evidence="2">The sequence shown here is derived from an EMBL/GenBank/DDBJ whole genome shotgun (WGS) entry which is preliminary data.</text>
</comment>
<dbReference type="Gene3D" id="2.60.40.4070">
    <property type="match status" value="1"/>
</dbReference>
<keyword evidence="1" id="KW-0732">Signal</keyword>
<dbReference type="Gene3D" id="2.130.10.130">
    <property type="entry name" value="Integrin alpha, N-terminal"/>
    <property type="match status" value="2"/>
</dbReference>
<dbReference type="InterPro" id="IPR013517">
    <property type="entry name" value="FG-GAP"/>
</dbReference>
<evidence type="ECO:0000313" key="3">
    <source>
        <dbReference type="Proteomes" id="UP000317691"/>
    </source>
</evidence>
<dbReference type="SUPFAM" id="SSF69318">
    <property type="entry name" value="Integrin alpha N-terminal domain"/>
    <property type="match status" value="1"/>
</dbReference>